<keyword evidence="4" id="KW-1185">Reference proteome</keyword>
<evidence type="ECO:0000256" key="2">
    <source>
        <dbReference type="SAM" id="MobiDB-lite"/>
    </source>
</evidence>
<comment type="similarity">
    <text evidence="1">Belongs to the SDHAF4 family.</text>
</comment>
<evidence type="ECO:0000256" key="1">
    <source>
        <dbReference type="ARBA" id="ARBA00005701"/>
    </source>
</evidence>
<dbReference type="Pfam" id="PF07896">
    <property type="entry name" value="DUF1674"/>
    <property type="match status" value="1"/>
</dbReference>
<feature type="compositionally biased region" description="Low complexity" evidence="2">
    <location>
        <begin position="7"/>
        <end position="26"/>
    </location>
</feature>
<dbReference type="InterPro" id="IPR012875">
    <property type="entry name" value="SDHF4"/>
</dbReference>
<proteinExistence type="inferred from homology"/>
<dbReference type="PANTHER" id="PTHR28524:SF3">
    <property type="entry name" value="SUCCINATE DEHYDROGENASE ASSEMBLY FACTOR 4, MITOCHONDRIAL"/>
    <property type="match status" value="1"/>
</dbReference>
<dbReference type="Proteomes" id="UP000603940">
    <property type="component" value="Unassembled WGS sequence"/>
</dbReference>
<gene>
    <name evidence="3" type="ORF">IBL25_25485</name>
</gene>
<evidence type="ECO:0000313" key="4">
    <source>
        <dbReference type="Proteomes" id="UP000603940"/>
    </source>
</evidence>
<dbReference type="PANTHER" id="PTHR28524">
    <property type="entry name" value="SUCCINATE DEHYDROGENASE ASSEMBLY FACTOR 4, MITOCHONDRIAL"/>
    <property type="match status" value="1"/>
</dbReference>
<dbReference type="EMBL" id="JACTUZ010000279">
    <property type="protein sequence ID" value="MBC9180303.1"/>
    <property type="molecule type" value="Genomic_DNA"/>
</dbReference>
<reference evidence="3 4" key="1">
    <citation type="journal article" date="2009" name="Int. J. Syst. Evol. Microbiol.">
        <title>Transfer of Teichococcus ludipueritiae and Muricoccus roseus to the genus Roseomonas, as Roseomonas ludipueritiae comb. nov. and Roseomonas rosea comb. nov., respectively, and emended description of the genus Roseomonas.</title>
        <authorList>
            <person name="Sanchez-Porro C."/>
            <person name="Gallego V."/>
            <person name="Busse H.J."/>
            <person name="Kampfer P."/>
            <person name="Ventosa A."/>
        </authorList>
    </citation>
    <scope>NUCLEOTIDE SEQUENCE [LARGE SCALE GENOMIC DNA]</scope>
    <source>
        <strain evidence="3 4">DSM 14915</strain>
    </source>
</reference>
<sequence>MTKPEQEAATPATPTPAEADTQPETTQQPKPATKPVEIGGPAGPEPTRFGDWERKGRVSDF</sequence>
<accession>A0ABR7RF78</accession>
<dbReference type="RefSeq" id="WP_187781248.1">
    <property type="nucleotide sequence ID" value="NZ_JACTUZ010000279.1"/>
</dbReference>
<feature type="region of interest" description="Disordered" evidence="2">
    <location>
        <begin position="1"/>
        <end position="61"/>
    </location>
</feature>
<protein>
    <submittedName>
        <fullName evidence="3">DUF1674 domain-containing protein</fullName>
    </submittedName>
</protein>
<evidence type="ECO:0000313" key="3">
    <source>
        <dbReference type="EMBL" id="MBC9180303.1"/>
    </source>
</evidence>
<organism evidence="3 4">
    <name type="scientific">Pseudoroseomonas ludipueritiae</name>
    <dbReference type="NCBI Taxonomy" id="198093"/>
    <lineage>
        <taxon>Bacteria</taxon>
        <taxon>Pseudomonadati</taxon>
        <taxon>Pseudomonadota</taxon>
        <taxon>Alphaproteobacteria</taxon>
        <taxon>Acetobacterales</taxon>
        <taxon>Acetobacteraceae</taxon>
        <taxon>Pseudoroseomonas</taxon>
    </lineage>
</organism>
<comment type="caution">
    <text evidence="3">The sequence shown here is derived from an EMBL/GenBank/DDBJ whole genome shotgun (WGS) entry which is preliminary data.</text>
</comment>
<name>A0ABR7RF78_9PROT</name>
<feature type="compositionally biased region" description="Basic and acidic residues" evidence="2">
    <location>
        <begin position="48"/>
        <end position="61"/>
    </location>
</feature>